<dbReference type="Proteomes" id="UP001238540">
    <property type="component" value="Unassembled WGS sequence"/>
</dbReference>
<dbReference type="RefSeq" id="WP_076590331.1">
    <property type="nucleotide sequence ID" value="NZ_JABEYA020000008.1"/>
</dbReference>
<dbReference type="EMBL" id="JAUFQC010000027">
    <property type="protein sequence ID" value="MDN3611754.1"/>
    <property type="molecule type" value="Genomic_DNA"/>
</dbReference>
<reference evidence="3" key="1">
    <citation type="journal article" date="2019" name="Int. J. Syst. Evol. Microbiol.">
        <title>The Global Catalogue of Microorganisms (GCM) 10K type strain sequencing project: providing services to taxonomists for standard genome sequencing and annotation.</title>
        <authorList>
            <consortium name="The Broad Institute Genomics Platform"/>
            <consortium name="The Broad Institute Genome Sequencing Center for Infectious Disease"/>
            <person name="Wu L."/>
            <person name="Ma J."/>
        </authorList>
    </citation>
    <scope>NUCLEOTIDE SEQUENCE [LARGE SCALE GENOMIC DNA]</scope>
    <source>
        <strain evidence="3">CECT 7398</strain>
    </source>
</reference>
<name>A0ABT8BYI4_9VIBR</name>
<protein>
    <submittedName>
        <fullName evidence="2">Uncharacterized protein</fullName>
    </submittedName>
</protein>
<sequence>MRLAICLMTLLASATLASTPPDDEKLIQLLVERGIICENQSYQDEQTSLQIYLSNRFSKTKAKTSKEIKDNPSKKACIAASSD</sequence>
<accession>A0ABT8BYI4</accession>
<feature type="signal peptide" evidence="1">
    <location>
        <begin position="1"/>
        <end position="17"/>
    </location>
</feature>
<evidence type="ECO:0000256" key="1">
    <source>
        <dbReference type="SAM" id="SignalP"/>
    </source>
</evidence>
<comment type="caution">
    <text evidence="2">The sequence shown here is derived from an EMBL/GenBank/DDBJ whole genome shotgun (WGS) entry which is preliminary data.</text>
</comment>
<proteinExistence type="predicted"/>
<keyword evidence="1" id="KW-0732">Signal</keyword>
<organism evidence="2 3">
    <name type="scientific">Vibrio ostreicida</name>
    <dbReference type="NCBI Taxonomy" id="526588"/>
    <lineage>
        <taxon>Bacteria</taxon>
        <taxon>Pseudomonadati</taxon>
        <taxon>Pseudomonadota</taxon>
        <taxon>Gammaproteobacteria</taxon>
        <taxon>Vibrionales</taxon>
        <taxon>Vibrionaceae</taxon>
        <taxon>Vibrio</taxon>
    </lineage>
</organism>
<keyword evidence="3" id="KW-1185">Reference proteome</keyword>
<gene>
    <name evidence="2" type="ORF">QWZ16_19340</name>
</gene>
<evidence type="ECO:0000313" key="3">
    <source>
        <dbReference type="Proteomes" id="UP001238540"/>
    </source>
</evidence>
<feature type="chain" id="PRO_5045369959" evidence="1">
    <location>
        <begin position="18"/>
        <end position="83"/>
    </location>
</feature>
<evidence type="ECO:0000313" key="2">
    <source>
        <dbReference type="EMBL" id="MDN3611754.1"/>
    </source>
</evidence>